<feature type="transmembrane region" description="Helical" evidence="1">
    <location>
        <begin position="216"/>
        <end position="237"/>
    </location>
</feature>
<keyword evidence="3" id="KW-1185">Reference proteome</keyword>
<feature type="transmembrane region" description="Helical" evidence="1">
    <location>
        <begin position="416"/>
        <end position="445"/>
    </location>
</feature>
<reference evidence="2" key="1">
    <citation type="journal article" date="2023" name="Mol. Phylogenet. Evol.">
        <title>Genome-scale phylogeny and comparative genomics of the fungal order Sordariales.</title>
        <authorList>
            <person name="Hensen N."/>
            <person name="Bonometti L."/>
            <person name="Westerberg I."/>
            <person name="Brannstrom I.O."/>
            <person name="Guillou S."/>
            <person name="Cros-Aarteil S."/>
            <person name="Calhoun S."/>
            <person name="Haridas S."/>
            <person name="Kuo A."/>
            <person name="Mondo S."/>
            <person name="Pangilinan J."/>
            <person name="Riley R."/>
            <person name="LaButti K."/>
            <person name="Andreopoulos B."/>
            <person name="Lipzen A."/>
            <person name="Chen C."/>
            <person name="Yan M."/>
            <person name="Daum C."/>
            <person name="Ng V."/>
            <person name="Clum A."/>
            <person name="Steindorff A."/>
            <person name="Ohm R.A."/>
            <person name="Martin F."/>
            <person name="Silar P."/>
            <person name="Natvig D.O."/>
            <person name="Lalanne C."/>
            <person name="Gautier V."/>
            <person name="Ament-Velasquez S.L."/>
            <person name="Kruys A."/>
            <person name="Hutchinson M.I."/>
            <person name="Powell A.J."/>
            <person name="Barry K."/>
            <person name="Miller A.N."/>
            <person name="Grigoriev I.V."/>
            <person name="Debuchy R."/>
            <person name="Gladieux P."/>
            <person name="Hiltunen Thoren M."/>
            <person name="Johannesson H."/>
        </authorList>
    </citation>
    <scope>NUCLEOTIDE SEQUENCE</scope>
    <source>
        <strain evidence="2">CBS 141.50</strain>
    </source>
</reference>
<dbReference type="AlphaFoldDB" id="A0AAN6UXY2"/>
<evidence type="ECO:0000313" key="3">
    <source>
        <dbReference type="Proteomes" id="UP001302676"/>
    </source>
</evidence>
<comment type="caution">
    <text evidence="2">The sequence shown here is derived from an EMBL/GenBank/DDBJ whole genome shotgun (WGS) entry which is preliminary data.</text>
</comment>
<organism evidence="2 3">
    <name type="scientific">Dichotomopilus funicola</name>
    <dbReference type="NCBI Taxonomy" id="1934379"/>
    <lineage>
        <taxon>Eukaryota</taxon>
        <taxon>Fungi</taxon>
        <taxon>Dikarya</taxon>
        <taxon>Ascomycota</taxon>
        <taxon>Pezizomycotina</taxon>
        <taxon>Sordariomycetes</taxon>
        <taxon>Sordariomycetidae</taxon>
        <taxon>Sordariales</taxon>
        <taxon>Chaetomiaceae</taxon>
        <taxon>Dichotomopilus</taxon>
    </lineage>
</organism>
<dbReference type="RefSeq" id="XP_062633277.1">
    <property type="nucleotide sequence ID" value="XM_062784896.1"/>
</dbReference>
<feature type="transmembrane region" description="Helical" evidence="1">
    <location>
        <begin position="499"/>
        <end position="524"/>
    </location>
</feature>
<sequence>MDGTLQSLFARFQNNDTWAGKCVDKIYQAAQNGAQEYVLTGLVGQDGVPVAVQNSTSWEMEDIWGISIGLCYTFCSRRAFPMVFNYQVFLSRTTNYLLPWLALTAQLPYEAGDIVPNIMSFFMSLGSPMLLTFSLMMTILNSRWLNRKCKNFECLYSDGPFATRLRSVRIFVEASQQVPIRMSCQGGWLPSLILLETNARWWSRLSTHILATRREVTLSLVAQILVAVVAWVLTIVGSFGSSLGDHAEALVLASSSLWTWLVPVICGWITIGTQNKSDSIESALRADRVGCAPNRSGGLTMEGIQTGFRVAIRDPTDSRNLLGFSVYGDEIQPGPVFNYARIFTWRHTARRLFSYFETAAERFSDQKDLDLAKRISPPLTIQDLDDDIPRMSRYCGIPQGGELTEYPQSAELDAEFWLHVMGAIMVAAFVQWGIAGPAIVIAYLTDVKGLGCRSGSYVLYAVLSTTSFICFFTSILFSRAAMLHAQAQGPPAINGLFRGLSICALVMRLLGRIFAVCGAIWIILSSIWELVGFFDNCWCEGTVLALGDKAWVALFKKAIDLKENATGPWAGGVFMSSFVMGFTYCIFWLFCYNPR</sequence>
<accession>A0AAN6UXY2</accession>
<keyword evidence="1" id="KW-1133">Transmembrane helix</keyword>
<reference evidence="2" key="2">
    <citation type="submission" date="2023-05" db="EMBL/GenBank/DDBJ databases">
        <authorList>
            <consortium name="Lawrence Berkeley National Laboratory"/>
            <person name="Steindorff A."/>
            <person name="Hensen N."/>
            <person name="Bonometti L."/>
            <person name="Westerberg I."/>
            <person name="Brannstrom I.O."/>
            <person name="Guillou S."/>
            <person name="Cros-Aarteil S."/>
            <person name="Calhoun S."/>
            <person name="Haridas S."/>
            <person name="Kuo A."/>
            <person name="Mondo S."/>
            <person name="Pangilinan J."/>
            <person name="Riley R."/>
            <person name="Labutti K."/>
            <person name="Andreopoulos B."/>
            <person name="Lipzen A."/>
            <person name="Chen C."/>
            <person name="Yanf M."/>
            <person name="Daum C."/>
            <person name="Ng V."/>
            <person name="Clum A."/>
            <person name="Ohm R."/>
            <person name="Martin F."/>
            <person name="Silar P."/>
            <person name="Natvig D."/>
            <person name="Lalanne C."/>
            <person name="Gautier V."/>
            <person name="Ament-Velasquez S.L."/>
            <person name="Kruys A."/>
            <person name="Hutchinson M.I."/>
            <person name="Powell A.J."/>
            <person name="Barry K."/>
            <person name="Miller A.N."/>
            <person name="Grigoriev I.V."/>
            <person name="Debuchy R."/>
            <person name="Gladieux P."/>
            <person name="Thoren M.H."/>
            <person name="Johannesson H."/>
        </authorList>
    </citation>
    <scope>NUCLEOTIDE SEQUENCE</scope>
    <source>
        <strain evidence="2">CBS 141.50</strain>
    </source>
</reference>
<evidence type="ECO:0000256" key="1">
    <source>
        <dbReference type="SAM" id="Phobius"/>
    </source>
</evidence>
<name>A0AAN6UXY2_9PEZI</name>
<evidence type="ECO:0000313" key="2">
    <source>
        <dbReference type="EMBL" id="KAK4139906.1"/>
    </source>
</evidence>
<feature type="transmembrane region" description="Helical" evidence="1">
    <location>
        <begin position="118"/>
        <end position="140"/>
    </location>
</feature>
<feature type="transmembrane region" description="Helical" evidence="1">
    <location>
        <begin position="457"/>
        <end position="478"/>
    </location>
</feature>
<evidence type="ECO:0008006" key="4">
    <source>
        <dbReference type="Google" id="ProtNLM"/>
    </source>
</evidence>
<dbReference type="Proteomes" id="UP001302676">
    <property type="component" value="Unassembled WGS sequence"/>
</dbReference>
<protein>
    <recommendedName>
        <fullName evidence="4">Transmembrane protein</fullName>
    </recommendedName>
</protein>
<dbReference type="EMBL" id="MU853645">
    <property type="protein sequence ID" value="KAK4139906.1"/>
    <property type="molecule type" value="Genomic_DNA"/>
</dbReference>
<keyword evidence="1" id="KW-0472">Membrane</keyword>
<proteinExistence type="predicted"/>
<feature type="transmembrane region" description="Helical" evidence="1">
    <location>
        <begin position="569"/>
        <end position="591"/>
    </location>
</feature>
<keyword evidence="1" id="KW-0812">Transmembrane</keyword>
<feature type="transmembrane region" description="Helical" evidence="1">
    <location>
        <begin position="249"/>
        <end position="271"/>
    </location>
</feature>
<gene>
    <name evidence="2" type="ORF">C8A04DRAFT_40311</name>
</gene>
<dbReference type="GeneID" id="87821509"/>